<dbReference type="InterPro" id="IPR000582">
    <property type="entry name" value="Acyl-CoA-binding_protein"/>
</dbReference>
<name>A0A9Q0RXT3_9DIPT</name>
<keyword evidence="3" id="KW-0812">Transmembrane</keyword>
<dbReference type="Proteomes" id="UP001151699">
    <property type="component" value="Chromosome C"/>
</dbReference>
<dbReference type="InterPro" id="IPR022408">
    <property type="entry name" value="Acyl-CoA-binding_prot_CS"/>
</dbReference>
<dbReference type="FunFam" id="1.20.80.10:FF:000010">
    <property type="entry name" value="Acyl-CoA-binding domain-containing protein 5"/>
    <property type="match status" value="1"/>
</dbReference>
<keyword evidence="3" id="KW-1133">Transmembrane helix</keyword>
<feature type="transmembrane region" description="Helical" evidence="3">
    <location>
        <begin position="274"/>
        <end position="295"/>
    </location>
</feature>
<comment type="caution">
    <text evidence="5">The sequence shown here is derived from an EMBL/GenBank/DDBJ whole genome shotgun (WGS) entry which is preliminary data.</text>
</comment>
<dbReference type="PANTHER" id="PTHR23310">
    <property type="entry name" value="ACYL-COA-BINDING PROTEIN, ACBP"/>
    <property type="match status" value="1"/>
</dbReference>
<protein>
    <submittedName>
        <fullName evidence="5">Acyl-CoA-binding domain-containing protein 5</fullName>
    </submittedName>
</protein>
<dbReference type="OrthoDB" id="71307at2759"/>
<evidence type="ECO:0000259" key="4">
    <source>
        <dbReference type="PROSITE" id="PS51228"/>
    </source>
</evidence>
<dbReference type="EMBL" id="WJQU01000004">
    <property type="protein sequence ID" value="KAJ6636233.1"/>
    <property type="molecule type" value="Genomic_DNA"/>
</dbReference>
<proteinExistence type="predicted"/>
<sequence>MKLYWNATTTMEKTEERFKAAVNVIRGLPKSGSYQPSNDMMLRFYSYFKQATLGPCTQKKPAFWDIVGRAKYEAYKSLGNMSKERAMDLYVDELKKIIETMTYNGDALMGNASELNGIDISDLEAVAPDAMKKVCSHPNSPFASREASPIRASHRNGHDANETLVNGYNHLVEKFQSGHSTEHSDDEYIDTVEDDADLHREPILSTHISRPTTRRALQYTPTHSQQIEPAINQILRTVELMSKDLQEVSRRIDDVERSMVTRDSFKTLDRYPRWWPFTNISPSWFIFMLLWPFLAQRLGKMLRKKSQ</sequence>
<keyword evidence="6" id="KW-1185">Reference proteome</keyword>
<accession>A0A9Q0RXT3</accession>
<keyword evidence="1" id="KW-0446">Lipid-binding</keyword>
<evidence type="ECO:0000313" key="6">
    <source>
        <dbReference type="Proteomes" id="UP001151699"/>
    </source>
</evidence>
<feature type="region of interest" description="Disordered" evidence="2">
    <location>
        <begin position="137"/>
        <end position="156"/>
    </location>
</feature>
<dbReference type="PRINTS" id="PR00689">
    <property type="entry name" value="ACOABINDINGP"/>
</dbReference>
<dbReference type="PROSITE" id="PS51228">
    <property type="entry name" value="ACB_2"/>
    <property type="match status" value="1"/>
</dbReference>
<organism evidence="5 6">
    <name type="scientific">Pseudolycoriella hygida</name>
    <dbReference type="NCBI Taxonomy" id="35572"/>
    <lineage>
        <taxon>Eukaryota</taxon>
        <taxon>Metazoa</taxon>
        <taxon>Ecdysozoa</taxon>
        <taxon>Arthropoda</taxon>
        <taxon>Hexapoda</taxon>
        <taxon>Insecta</taxon>
        <taxon>Pterygota</taxon>
        <taxon>Neoptera</taxon>
        <taxon>Endopterygota</taxon>
        <taxon>Diptera</taxon>
        <taxon>Nematocera</taxon>
        <taxon>Sciaroidea</taxon>
        <taxon>Sciaridae</taxon>
        <taxon>Pseudolycoriella</taxon>
    </lineage>
</organism>
<dbReference type="PROSITE" id="PS00880">
    <property type="entry name" value="ACB_1"/>
    <property type="match status" value="1"/>
</dbReference>
<dbReference type="PANTHER" id="PTHR23310:SF77">
    <property type="entry name" value="LD25952P"/>
    <property type="match status" value="1"/>
</dbReference>
<evidence type="ECO:0000256" key="3">
    <source>
        <dbReference type="SAM" id="Phobius"/>
    </source>
</evidence>
<dbReference type="InterPro" id="IPR014352">
    <property type="entry name" value="FERM/acyl-CoA-bd_prot_sf"/>
</dbReference>
<evidence type="ECO:0000256" key="1">
    <source>
        <dbReference type="ARBA" id="ARBA00023121"/>
    </source>
</evidence>
<dbReference type="Gene3D" id="1.20.80.10">
    <property type="match status" value="1"/>
</dbReference>
<dbReference type="GO" id="GO:0000062">
    <property type="term" value="F:fatty-acyl-CoA binding"/>
    <property type="evidence" value="ECO:0007669"/>
    <property type="project" value="InterPro"/>
</dbReference>
<dbReference type="SUPFAM" id="SSF47027">
    <property type="entry name" value="Acyl-CoA binding protein"/>
    <property type="match status" value="1"/>
</dbReference>
<feature type="domain" description="ACB" evidence="4">
    <location>
        <begin position="14"/>
        <end position="103"/>
    </location>
</feature>
<dbReference type="GO" id="GO:0006631">
    <property type="term" value="P:fatty acid metabolic process"/>
    <property type="evidence" value="ECO:0007669"/>
    <property type="project" value="TreeGrafter"/>
</dbReference>
<evidence type="ECO:0000313" key="5">
    <source>
        <dbReference type="EMBL" id="KAJ6636233.1"/>
    </source>
</evidence>
<dbReference type="GO" id="GO:0005737">
    <property type="term" value="C:cytoplasm"/>
    <property type="evidence" value="ECO:0007669"/>
    <property type="project" value="TreeGrafter"/>
</dbReference>
<dbReference type="Pfam" id="PF00887">
    <property type="entry name" value="ACBP"/>
    <property type="match status" value="1"/>
</dbReference>
<reference evidence="5" key="1">
    <citation type="submission" date="2022-07" db="EMBL/GenBank/DDBJ databases">
        <authorList>
            <person name="Trinca V."/>
            <person name="Uliana J.V.C."/>
            <person name="Torres T.T."/>
            <person name="Ward R.J."/>
            <person name="Monesi N."/>
        </authorList>
    </citation>
    <scope>NUCLEOTIDE SEQUENCE</scope>
    <source>
        <strain evidence="5">HSMRA1968</strain>
        <tissue evidence="5">Whole embryos</tissue>
    </source>
</reference>
<evidence type="ECO:0000256" key="2">
    <source>
        <dbReference type="SAM" id="MobiDB-lite"/>
    </source>
</evidence>
<keyword evidence="3" id="KW-0472">Membrane</keyword>
<dbReference type="GO" id="GO:0019915">
    <property type="term" value="P:lipid storage"/>
    <property type="evidence" value="ECO:0007669"/>
    <property type="project" value="UniProtKB-ARBA"/>
</dbReference>
<dbReference type="InterPro" id="IPR035984">
    <property type="entry name" value="Acyl-CoA-binding_sf"/>
</dbReference>
<dbReference type="AlphaFoldDB" id="A0A9Q0RXT3"/>
<gene>
    <name evidence="5" type="primary">acbd5</name>
    <name evidence="5" type="ORF">Bhyg_14821</name>
</gene>